<dbReference type="Pfam" id="PF07702">
    <property type="entry name" value="UTRA"/>
    <property type="match status" value="1"/>
</dbReference>
<sequence>MTATEGPAYRRVAEQLRDKIHSGELAAGARLPSLPDLGRKFGVSADVARQAIAVLRSDGLVETRQGSGAFIRSFARIVRSSPARLARSQWGAGRPIQDHDTGQRLRTADVTVDEVPAPDEVAAALGVAPGKPLVARSRRFLIDDRPVQLSTSYYVPELVRDTRIVFTDAGPGGSYARLAEAGLEPVRFRERVEARLPDAAERQGLSMSTASGRVLEVTRLAFIADGRCVEFNRMILDAEVYVLEYDFPA</sequence>
<evidence type="ECO:0000256" key="1">
    <source>
        <dbReference type="ARBA" id="ARBA00023015"/>
    </source>
</evidence>
<dbReference type="HOGENOM" id="CLU_063236_8_1_11"/>
<dbReference type="STRING" id="512565.AMIS_73910"/>
<evidence type="ECO:0000259" key="4">
    <source>
        <dbReference type="PROSITE" id="PS50949"/>
    </source>
</evidence>
<keyword evidence="1" id="KW-0805">Transcription regulation</keyword>
<feature type="domain" description="HTH gntR-type" evidence="4">
    <location>
        <begin position="6"/>
        <end position="74"/>
    </location>
</feature>
<proteinExistence type="predicted"/>
<name>I0HHX4_ACTM4</name>
<dbReference type="InterPro" id="IPR036388">
    <property type="entry name" value="WH-like_DNA-bd_sf"/>
</dbReference>
<dbReference type="PATRIC" id="fig|512565.3.peg.7400"/>
<dbReference type="Gene3D" id="1.10.10.10">
    <property type="entry name" value="Winged helix-like DNA-binding domain superfamily/Winged helix DNA-binding domain"/>
    <property type="match status" value="1"/>
</dbReference>
<evidence type="ECO:0000256" key="3">
    <source>
        <dbReference type="ARBA" id="ARBA00023163"/>
    </source>
</evidence>
<dbReference type="InterPro" id="IPR050679">
    <property type="entry name" value="Bact_HTH_transcr_reg"/>
</dbReference>
<dbReference type="EMBL" id="AP012319">
    <property type="protein sequence ID" value="BAL92611.1"/>
    <property type="molecule type" value="Genomic_DNA"/>
</dbReference>
<dbReference type="Proteomes" id="UP000007882">
    <property type="component" value="Chromosome"/>
</dbReference>
<evidence type="ECO:0000313" key="6">
    <source>
        <dbReference type="Proteomes" id="UP000007882"/>
    </source>
</evidence>
<accession>I0HHX4</accession>
<organism evidence="5 6">
    <name type="scientific">Actinoplanes missouriensis (strain ATCC 14538 / DSM 43046 / CBS 188.64 / JCM 3121 / NBRC 102363 / NCIMB 12654 / NRRL B-3342 / UNCC 431)</name>
    <dbReference type="NCBI Taxonomy" id="512565"/>
    <lineage>
        <taxon>Bacteria</taxon>
        <taxon>Bacillati</taxon>
        <taxon>Actinomycetota</taxon>
        <taxon>Actinomycetes</taxon>
        <taxon>Micromonosporales</taxon>
        <taxon>Micromonosporaceae</taxon>
        <taxon>Actinoplanes</taxon>
    </lineage>
</organism>
<dbReference type="SUPFAM" id="SSF64288">
    <property type="entry name" value="Chorismate lyase-like"/>
    <property type="match status" value="1"/>
</dbReference>
<dbReference type="OrthoDB" id="7363114at2"/>
<evidence type="ECO:0000256" key="2">
    <source>
        <dbReference type="ARBA" id="ARBA00023125"/>
    </source>
</evidence>
<dbReference type="SUPFAM" id="SSF46785">
    <property type="entry name" value="Winged helix' DNA-binding domain"/>
    <property type="match status" value="1"/>
</dbReference>
<keyword evidence="2" id="KW-0238">DNA-binding</keyword>
<dbReference type="KEGG" id="ams:AMIS_73910"/>
<dbReference type="AlphaFoldDB" id="I0HHX4"/>
<dbReference type="GO" id="GO:0003700">
    <property type="term" value="F:DNA-binding transcription factor activity"/>
    <property type="evidence" value="ECO:0007669"/>
    <property type="project" value="InterPro"/>
</dbReference>
<dbReference type="InterPro" id="IPR011663">
    <property type="entry name" value="UTRA"/>
</dbReference>
<dbReference type="InterPro" id="IPR000524">
    <property type="entry name" value="Tscrpt_reg_HTH_GntR"/>
</dbReference>
<dbReference type="eggNOG" id="COG2188">
    <property type="taxonomic scope" value="Bacteria"/>
</dbReference>
<dbReference type="GO" id="GO:0045892">
    <property type="term" value="P:negative regulation of DNA-templated transcription"/>
    <property type="evidence" value="ECO:0007669"/>
    <property type="project" value="TreeGrafter"/>
</dbReference>
<keyword evidence="3" id="KW-0804">Transcription</keyword>
<dbReference type="PANTHER" id="PTHR44846">
    <property type="entry name" value="MANNOSYL-D-GLYCERATE TRANSPORT/METABOLISM SYSTEM REPRESSOR MNGR-RELATED"/>
    <property type="match status" value="1"/>
</dbReference>
<dbReference type="PROSITE" id="PS50949">
    <property type="entry name" value="HTH_GNTR"/>
    <property type="match status" value="1"/>
</dbReference>
<gene>
    <name evidence="5" type="ordered locus">AMIS_73910</name>
</gene>
<dbReference type="CDD" id="cd07377">
    <property type="entry name" value="WHTH_GntR"/>
    <property type="match status" value="1"/>
</dbReference>
<dbReference type="InterPro" id="IPR036390">
    <property type="entry name" value="WH_DNA-bd_sf"/>
</dbReference>
<dbReference type="Pfam" id="PF00392">
    <property type="entry name" value="GntR"/>
    <property type="match status" value="1"/>
</dbReference>
<protein>
    <submittedName>
        <fullName evidence="5">Putative GntR-family transcriptional regulator</fullName>
    </submittedName>
</protein>
<dbReference type="GO" id="GO:0003677">
    <property type="term" value="F:DNA binding"/>
    <property type="evidence" value="ECO:0007669"/>
    <property type="project" value="UniProtKB-KW"/>
</dbReference>
<dbReference type="RefSeq" id="WP_014447495.1">
    <property type="nucleotide sequence ID" value="NC_017093.1"/>
</dbReference>
<dbReference type="SMART" id="SM00866">
    <property type="entry name" value="UTRA"/>
    <property type="match status" value="1"/>
</dbReference>
<dbReference type="PANTHER" id="PTHR44846:SF17">
    <property type="entry name" value="GNTR-FAMILY TRANSCRIPTIONAL REGULATOR"/>
    <property type="match status" value="1"/>
</dbReference>
<keyword evidence="6" id="KW-1185">Reference proteome</keyword>
<evidence type="ECO:0000313" key="5">
    <source>
        <dbReference type="EMBL" id="BAL92611.1"/>
    </source>
</evidence>
<dbReference type="InterPro" id="IPR028978">
    <property type="entry name" value="Chorismate_lyase_/UTRA_dom_sf"/>
</dbReference>
<dbReference type="SMART" id="SM00345">
    <property type="entry name" value="HTH_GNTR"/>
    <property type="match status" value="1"/>
</dbReference>
<dbReference type="Gene3D" id="3.40.1410.10">
    <property type="entry name" value="Chorismate lyase-like"/>
    <property type="match status" value="1"/>
</dbReference>
<reference evidence="5 6" key="1">
    <citation type="submission" date="2012-02" db="EMBL/GenBank/DDBJ databases">
        <title>Complete genome sequence of Actinoplanes missouriensis 431 (= NBRC 102363).</title>
        <authorList>
            <person name="Ohnishi Y."/>
            <person name="Ishikawa J."/>
            <person name="Sekine M."/>
            <person name="Hosoyama A."/>
            <person name="Harada T."/>
            <person name="Narita H."/>
            <person name="Hata T."/>
            <person name="Konno Y."/>
            <person name="Tutikane K."/>
            <person name="Fujita N."/>
            <person name="Horinouchi S."/>
            <person name="Hayakawa M."/>
        </authorList>
    </citation>
    <scope>NUCLEOTIDE SEQUENCE [LARGE SCALE GENOMIC DNA]</scope>
    <source>
        <strain evidence="6">ATCC 14538 / DSM 43046 / CBS 188.64 / JCM 3121 / NBRC 102363 / NCIMB 12654 / NRRL B-3342 / UNCC 431</strain>
    </source>
</reference>